<accession>A0A816J8S4</accession>
<dbReference type="PANTHER" id="PTHR37723">
    <property type="entry name" value="PROTEIN FAR-RED ELONGATED HYPOCOTYL 1"/>
    <property type="match status" value="1"/>
</dbReference>
<protein>
    <submittedName>
        <fullName evidence="1">(rape) hypothetical protein</fullName>
    </submittedName>
</protein>
<dbReference type="GO" id="GO:0009639">
    <property type="term" value="P:response to red or far red light"/>
    <property type="evidence" value="ECO:0007669"/>
    <property type="project" value="InterPro"/>
</dbReference>
<name>A0A816J8S4_BRANA</name>
<dbReference type="EMBL" id="HG994373">
    <property type="protein sequence ID" value="CAF1792992.1"/>
    <property type="molecule type" value="Genomic_DNA"/>
</dbReference>
<gene>
    <name evidence="1" type="ORF">DARMORV10_C09P74320.1</name>
</gene>
<dbReference type="InterPro" id="IPR037766">
    <property type="entry name" value="FHY1"/>
</dbReference>
<reference evidence="1" key="1">
    <citation type="submission" date="2021-01" db="EMBL/GenBank/DDBJ databases">
        <authorList>
            <consortium name="Genoscope - CEA"/>
            <person name="William W."/>
        </authorList>
    </citation>
    <scope>NUCLEOTIDE SEQUENCE</scope>
</reference>
<dbReference type="AlphaFoldDB" id="A0A816J8S4"/>
<organism evidence="1">
    <name type="scientific">Brassica napus</name>
    <name type="common">Rape</name>
    <dbReference type="NCBI Taxonomy" id="3708"/>
    <lineage>
        <taxon>Eukaryota</taxon>
        <taxon>Viridiplantae</taxon>
        <taxon>Streptophyta</taxon>
        <taxon>Embryophyta</taxon>
        <taxon>Tracheophyta</taxon>
        <taxon>Spermatophyta</taxon>
        <taxon>Magnoliopsida</taxon>
        <taxon>eudicotyledons</taxon>
        <taxon>Gunneridae</taxon>
        <taxon>Pentapetalae</taxon>
        <taxon>rosids</taxon>
        <taxon>malvids</taxon>
        <taxon>Brassicales</taxon>
        <taxon>Brassicaceae</taxon>
        <taxon>Brassiceae</taxon>
        <taxon>Brassica</taxon>
    </lineage>
</organism>
<evidence type="ECO:0000313" key="1">
    <source>
        <dbReference type="EMBL" id="CAF1792992.1"/>
    </source>
</evidence>
<proteinExistence type="predicted"/>
<dbReference type="PANTHER" id="PTHR37723:SF1">
    <property type="entry name" value="PROTEIN FAR-RED-ELONGATED HYPOCOTYL 1-LIKE"/>
    <property type="match status" value="1"/>
</dbReference>
<dbReference type="Proteomes" id="UP001295469">
    <property type="component" value="Chromosome C09"/>
</dbReference>
<sequence>MSFSSQGWPDLPYLEDQWFISCKPNIGDQEIYLCNQETHPRIQKSQARFRVFALSDIDDMMRVAEEESLDLSRKRKLPAEESDMLPLPKHFCLEQQQASLPDSSSPSSDIESAECSCAMEDTKTGDDTSSSSASVCMSKDSCYSTGSSSWSSGYATSGTDQCCSKGTDKIQEYVEELEFICPEYAVEDIQELIGCQDSNVEGWSVVSNQESEEATKKPTIDQEFEEYFSTLMM</sequence>